<dbReference type="InterPro" id="IPR051681">
    <property type="entry name" value="Ser/Thr_Kinases-Pseudokinases"/>
</dbReference>
<comment type="caution">
    <text evidence="3">The sequence shown here is derived from an EMBL/GenBank/DDBJ whole genome shotgun (WGS) entry which is preliminary data.</text>
</comment>
<dbReference type="SUPFAM" id="SSF56112">
    <property type="entry name" value="Protein kinase-like (PK-like)"/>
    <property type="match status" value="1"/>
</dbReference>
<feature type="compositionally biased region" description="Low complexity" evidence="1">
    <location>
        <begin position="69"/>
        <end position="81"/>
    </location>
</feature>
<accession>A0AAJ0GZE5</accession>
<dbReference type="Gene3D" id="1.10.510.10">
    <property type="entry name" value="Transferase(Phosphotransferase) domain 1"/>
    <property type="match status" value="1"/>
</dbReference>
<dbReference type="GO" id="GO:0004674">
    <property type="term" value="F:protein serine/threonine kinase activity"/>
    <property type="evidence" value="ECO:0007669"/>
    <property type="project" value="TreeGrafter"/>
</dbReference>
<keyword evidence="3" id="KW-0808">Transferase</keyword>
<gene>
    <name evidence="3" type="ORF">B0T15DRAFT_124402</name>
</gene>
<evidence type="ECO:0000259" key="2">
    <source>
        <dbReference type="PROSITE" id="PS50011"/>
    </source>
</evidence>
<keyword evidence="4" id="KW-1185">Reference proteome</keyword>
<protein>
    <submittedName>
        <fullName evidence="3">Kinase-like domain-containing protein</fullName>
    </submittedName>
</protein>
<keyword evidence="3" id="KW-0418">Kinase</keyword>
<sequence length="323" mass="35421">MRTSTRRERTGGRAEAVCRARWTTGYSDFGKEEPRPGSHPASGRRAQPLCGRVAAANADPISRCSREQSSAAAPAPRTSTPTRPPSSPRNDHRGPRDAADKNLEFLGLGGSGYVYKCAGGFACKVLATQREVDFMKAAGDCSAAPLSRVMGKVDGGVLVPCGLIMELATPFQFKLVPADERRAVMDEMVGLVERLHGPEFGIVHGDIKPANLLRCRDGRLRLCDFDSARFVADEEAEGWEAFISDRYLAPSRGFPDYGPPTVLDDDYAFASSVWELFTGKDAFIDEDMEDVLREGRTVDLDELEDDEIRDFVRKRLRDGGAKV</sequence>
<name>A0AAJ0GZE5_9PEZI</name>
<proteinExistence type="predicted"/>
<evidence type="ECO:0000313" key="4">
    <source>
        <dbReference type="Proteomes" id="UP001273166"/>
    </source>
</evidence>
<organism evidence="3 4">
    <name type="scientific">Chaetomium strumarium</name>
    <dbReference type="NCBI Taxonomy" id="1170767"/>
    <lineage>
        <taxon>Eukaryota</taxon>
        <taxon>Fungi</taxon>
        <taxon>Dikarya</taxon>
        <taxon>Ascomycota</taxon>
        <taxon>Pezizomycotina</taxon>
        <taxon>Sordariomycetes</taxon>
        <taxon>Sordariomycetidae</taxon>
        <taxon>Sordariales</taxon>
        <taxon>Chaetomiaceae</taxon>
        <taxon>Chaetomium</taxon>
    </lineage>
</organism>
<feature type="compositionally biased region" description="Basic and acidic residues" evidence="1">
    <location>
        <begin position="89"/>
        <end position="98"/>
    </location>
</feature>
<dbReference type="RefSeq" id="XP_062724756.1">
    <property type="nucleotide sequence ID" value="XM_062861680.1"/>
</dbReference>
<feature type="region of interest" description="Disordered" evidence="1">
    <location>
        <begin position="25"/>
        <end position="98"/>
    </location>
</feature>
<evidence type="ECO:0000256" key="1">
    <source>
        <dbReference type="SAM" id="MobiDB-lite"/>
    </source>
</evidence>
<dbReference type="InterPro" id="IPR011009">
    <property type="entry name" value="Kinase-like_dom_sf"/>
</dbReference>
<dbReference type="InterPro" id="IPR000719">
    <property type="entry name" value="Prot_kinase_dom"/>
</dbReference>
<dbReference type="PROSITE" id="PS50011">
    <property type="entry name" value="PROTEIN_KINASE_DOM"/>
    <property type="match status" value="1"/>
</dbReference>
<dbReference type="PANTHER" id="PTHR44329:SF289">
    <property type="entry name" value="SERINE_THREONINE-PROTEIN KINASE VIK"/>
    <property type="match status" value="1"/>
</dbReference>
<dbReference type="EMBL" id="JAUDZG010000002">
    <property type="protein sequence ID" value="KAK3308976.1"/>
    <property type="molecule type" value="Genomic_DNA"/>
</dbReference>
<dbReference type="GO" id="GO:0005524">
    <property type="term" value="F:ATP binding"/>
    <property type="evidence" value="ECO:0007669"/>
    <property type="project" value="InterPro"/>
</dbReference>
<feature type="domain" description="Protein kinase" evidence="2">
    <location>
        <begin position="100"/>
        <end position="323"/>
    </location>
</feature>
<dbReference type="GeneID" id="87880509"/>
<reference evidence="3" key="2">
    <citation type="submission" date="2023-06" db="EMBL/GenBank/DDBJ databases">
        <authorList>
            <consortium name="Lawrence Berkeley National Laboratory"/>
            <person name="Mondo S.J."/>
            <person name="Hensen N."/>
            <person name="Bonometti L."/>
            <person name="Westerberg I."/>
            <person name="Brannstrom I.O."/>
            <person name="Guillou S."/>
            <person name="Cros-Aarteil S."/>
            <person name="Calhoun S."/>
            <person name="Haridas S."/>
            <person name="Kuo A."/>
            <person name="Pangilinan J."/>
            <person name="Riley R."/>
            <person name="Labutti K."/>
            <person name="Andreopoulos B."/>
            <person name="Lipzen A."/>
            <person name="Chen C."/>
            <person name="Yanf M."/>
            <person name="Daum C."/>
            <person name="Ng V."/>
            <person name="Clum A."/>
            <person name="Steindorff A."/>
            <person name="Ohm R."/>
            <person name="Martin F."/>
            <person name="Silar P."/>
            <person name="Natvig D."/>
            <person name="Lalanne C."/>
            <person name="Gautier V."/>
            <person name="Ament-Velasquez S.L."/>
            <person name="Kruys A."/>
            <person name="Hutchinson M.I."/>
            <person name="Powell A.J."/>
            <person name="Barry K."/>
            <person name="Miller A.N."/>
            <person name="Grigoriev I.V."/>
            <person name="Debuchy R."/>
            <person name="Gladieux P."/>
            <person name="Thoren M.H."/>
            <person name="Johannesson H."/>
        </authorList>
    </citation>
    <scope>NUCLEOTIDE SEQUENCE</scope>
    <source>
        <strain evidence="3">CBS 333.67</strain>
    </source>
</reference>
<dbReference type="Pfam" id="PF00069">
    <property type="entry name" value="Pkinase"/>
    <property type="match status" value="1"/>
</dbReference>
<dbReference type="AlphaFoldDB" id="A0AAJ0GZE5"/>
<dbReference type="Proteomes" id="UP001273166">
    <property type="component" value="Unassembled WGS sequence"/>
</dbReference>
<dbReference type="SMART" id="SM00220">
    <property type="entry name" value="S_TKc"/>
    <property type="match status" value="1"/>
</dbReference>
<dbReference type="PANTHER" id="PTHR44329">
    <property type="entry name" value="SERINE/THREONINE-PROTEIN KINASE TNNI3K-RELATED"/>
    <property type="match status" value="1"/>
</dbReference>
<evidence type="ECO:0000313" key="3">
    <source>
        <dbReference type="EMBL" id="KAK3308976.1"/>
    </source>
</evidence>
<reference evidence="3" key="1">
    <citation type="journal article" date="2023" name="Mol. Phylogenet. Evol.">
        <title>Genome-scale phylogeny and comparative genomics of the fungal order Sordariales.</title>
        <authorList>
            <person name="Hensen N."/>
            <person name="Bonometti L."/>
            <person name="Westerberg I."/>
            <person name="Brannstrom I.O."/>
            <person name="Guillou S."/>
            <person name="Cros-Aarteil S."/>
            <person name="Calhoun S."/>
            <person name="Haridas S."/>
            <person name="Kuo A."/>
            <person name="Mondo S."/>
            <person name="Pangilinan J."/>
            <person name="Riley R."/>
            <person name="LaButti K."/>
            <person name="Andreopoulos B."/>
            <person name="Lipzen A."/>
            <person name="Chen C."/>
            <person name="Yan M."/>
            <person name="Daum C."/>
            <person name="Ng V."/>
            <person name="Clum A."/>
            <person name="Steindorff A."/>
            <person name="Ohm R.A."/>
            <person name="Martin F."/>
            <person name="Silar P."/>
            <person name="Natvig D.O."/>
            <person name="Lalanne C."/>
            <person name="Gautier V."/>
            <person name="Ament-Velasquez S.L."/>
            <person name="Kruys A."/>
            <person name="Hutchinson M.I."/>
            <person name="Powell A.J."/>
            <person name="Barry K."/>
            <person name="Miller A.N."/>
            <person name="Grigoriev I.V."/>
            <person name="Debuchy R."/>
            <person name="Gladieux P."/>
            <person name="Hiltunen Thoren M."/>
            <person name="Johannesson H."/>
        </authorList>
    </citation>
    <scope>NUCLEOTIDE SEQUENCE</scope>
    <source>
        <strain evidence="3">CBS 333.67</strain>
    </source>
</reference>